<evidence type="ECO:0000256" key="17">
    <source>
        <dbReference type="ARBA" id="ARBA00047899"/>
    </source>
</evidence>
<evidence type="ECO:0000256" key="20">
    <source>
        <dbReference type="SAM" id="Phobius"/>
    </source>
</evidence>
<dbReference type="FunFam" id="3.80.10.10:FF:000041">
    <property type="entry name" value="LRR receptor-like serine/threonine-protein kinase ERECTA"/>
    <property type="match status" value="1"/>
</dbReference>
<keyword evidence="11" id="KW-0418">Kinase</keyword>
<keyword evidence="8 21" id="KW-0732">Signal</keyword>
<keyword evidence="10 19" id="KW-0547">Nucleotide-binding</keyword>
<name>A0A175YMD3_DAUCS</name>
<evidence type="ECO:0000256" key="4">
    <source>
        <dbReference type="ARBA" id="ARBA00022553"/>
    </source>
</evidence>
<organism evidence="23">
    <name type="scientific">Daucus carota subsp. sativus</name>
    <name type="common">Carrot</name>
    <dbReference type="NCBI Taxonomy" id="79200"/>
    <lineage>
        <taxon>Eukaryota</taxon>
        <taxon>Viridiplantae</taxon>
        <taxon>Streptophyta</taxon>
        <taxon>Embryophyta</taxon>
        <taxon>Tracheophyta</taxon>
        <taxon>Spermatophyta</taxon>
        <taxon>Magnoliopsida</taxon>
        <taxon>eudicotyledons</taxon>
        <taxon>Gunneridae</taxon>
        <taxon>Pentapetalae</taxon>
        <taxon>asterids</taxon>
        <taxon>campanulids</taxon>
        <taxon>Apiales</taxon>
        <taxon>Apiaceae</taxon>
        <taxon>Apioideae</taxon>
        <taxon>Scandiceae</taxon>
        <taxon>Daucinae</taxon>
        <taxon>Daucus</taxon>
        <taxon>Daucus sect. Daucus</taxon>
    </lineage>
</organism>
<dbReference type="InterPro" id="IPR021720">
    <property type="entry name" value="Malectin_dom"/>
</dbReference>
<dbReference type="PANTHER" id="PTHR48006">
    <property type="entry name" value="LEUCINE-RICH REPEAT-CONTAINING PROTEIN DDB_G0281931-RELATED"/>
    <property type="match status" value="1"/>
</dbReference>
<evidence type="ECO:0000256" key="8">
    <source>
        <dbReference type="ARBA" id="ARBA00022729"/>
    </source>
</evidence>
<accession>A0A175YMD3</accession>
<evidence type="ECO:0000256" key="7">
    <source>
        <dbReference type="ARBA" id="ARBA00022692"/>
    </source>
</evidence>
<feature type="transmembrane region" description="Helical" evidence="20">
    <location>
        <begin position="580"/>
        <end position="603"/>
    </location>
</feature>
<feature type="chain" id="PRO_5008044719" description="non-specific serine/threonine protein kinase" evidence="21">
    <location>
        <begin position="28"/>
        <end position="796"/>
    </location>
</feature>
<evidence type="ECO:0000256" key="3">
    <source>
        <dbReference type="ARBA" id="ARBA00022527"/>
    </source>
</evidence>
<evidence type="ECO:0000256" key="13">
    <source>
        <dbReference type="ARBA" id="ARBA00022989"/>
    </source>
</evidence>
<dbReference type="InterPro" id="IPR001245">
    <property type="entry name" value="Ser-Thr/Tyr_kinase_cat_dom"/>
</dbReference>
<dbReference type="EMBL" id="LNRQ01000008">
    <property type="protein sequence ID" value="KZM84613.1"/>
    <property type="molecule type" value="Genomic_DNA"/>
</dbReference>
<comment type="catalytic activity">
    <reaction evidence="17">
        <text>L-threonyl-[protein] + ATP = O-phospho-L-threonyl-[protein] + ADP + H(+)</text>
        <dbReference type="Rhea" id="RHEA:46608"/>
        <dbReference type="Rhea" id="RHEA-COMP:11060"/>
        <dbReference type="Rhea" id="RHEA-COMP:11605"/>
        <dbReference type="ChEBI" id="CHEBI:15378"/>
        <dbReference type="ChEBI" id="CHEBI:30013"/>
        <dbReference type="ChEBI" id="CHEBI:30616"/>
        <dbReference type="ChEBI" id="CHEBI:61977"/>
        <dbReference type="ChEBI" id="CHEBI:456216"/>
        <dbReference type="EC" id="2.7.11.1"/>
    </reaction>
</comment>
<dbReference type="Gene3D" id="1.10.510.10">
    <property type="entry name" value="Transferase(Phosphotransferase) domain 1"/>
    <property type="match status" value="1"/>
</dbReference>
<keyword evidence="5" id="KW-0433">Leucine-rich repeat</keyword>
<evidence type="ECO:0000256" key="18">
    <source>
        <dbReference type="ARBA" id="ARBA00048679"/>
    </source>
</evidence>
<evidence type="ECO:0000313" key="23">
    <source>
        <dbReference type="EMBL" id="KZM84613.1"/>
    </source>
</evidence>
<evidence type="ECO:0000256" key="6">
    <source>
        <dbReference type="ARBA" id="ARBA00022679"/>
    </source>
</evidence>
<dbReference type="OMA" id="PIGICHI"/>
<keyword evidence="6" id="KW-0808">Transferase</keyword>
<feature type="signal peptide" evidence="21">
    <location>
        <begin position="1"/>
        <end position="27"/>
    </location>
</feature>
<evidence type="ECO:0000256" key="5">
    <source>
        <dbReference type="ARBA" id="ARBA00022614"/>
    </source>
</evidence>
<evidence type="ECO:0000256" key="10">
    <source>
        <dbReference type="ARBA" id="ARBA00022741"/>
    </source>
</evidence>
<dbReference type="PANTHER" id="PTHR48006:SF66">
    <property type="entry name" value="PROTEIN KINASE DOMAIN-CONTAINING PROTEIN"/>
    <property type="match status" value="1"/>
</dbReference>
<dbReference type="SUPFAM" id="SSF52058">
    <property type="entry name" value="L domain-like"/>
    <property type="match status" value="1"/>
</dbReference>
<dbReference type="Pfam" id="PF07714">
    <property type="entry name" value="PK_Tyr_Ser-Thr"/>
    <property type="match status" value="1"/>
</dbReference>
<evidence type="ECO:0000256" key="1">
    <source>
        <dbReference type="ARBA" id="ARBA00004479"/>
    </source>
</evidence>
<keyword evidence="16" id="KW-0325">Glycoprotein</keyword>
<dbReference type="Gene3D" id="2.60.120.430">
    <property type="entry name" value="Galactose-binding lectin"/>
    <property type="match status" value="1"/>
</dbReference>
<dbReference type="InterPro" id="IPR032675">
    <property type="entry name" value="LRR_dom_sf"/>
</dbReference>
<evidence type="ECO:0000256" key="21">
    <source>
        <dbReference type="SAM" id="SignalP"/>
    </source>
</evidence>
<proteinExistence type="predicted"/>
<dbReference type="InterPro" id="IPR017441">
    <property type="entry name" value="Protein_kinase_ATP_BS"/>
</dbReference>
<evidence type="ECO:0000256" key="11">
    <source>
        <dbReference type="ARBA" id="ARBA00022777"/>
    </source>
</evidence>
<dbReference type="InterPro" id="IPR000719">
    <property type="entry name" value="Prot_kinase_dom"/>
</dbReference>
<keyword evidence="4" id="KW-0597">Phosphoprotein</keyword>
<keyword evidence="13 20" id="KW-1133">Transmembrane helix</keyword>
<dbReference type="AlphaFoldDB" id="A0A175YMD3"/>
<dbReference type="Gramene" id="KZM84613">
    <property type="protein sequence ID" value="KZM84613"/>
    <property type="gene ID" value="DCAR_027965"/>
</dbReference>
<feature type="binding site" evidence="19">
    <location>
        <position position="667"/>
    </location>
    <ligand>
        <name>ATP</name>
        <dbReference type="ChEBI" id="CHEBI:30616"/>
    </ligand>
</feature>
<dbReference type="PROSITE" id="PS00107">
    <property type="entry name" value="PROTEIN_KINASE_ATP"/>
    <property type="match status" value="1"/>
</dbReference>
<dbReference type="FunFam" id="3.80.10.10:FF:000452">
    <property type="entry name" value="Probable LRR receptor-like serine/threonine-protein kinase RFK1"/>
    <property type="match status" value="1"/>
</dbReference>
<evidence type="ECO:0000256" key="16">
    <source>
        <dbReference type="ARBA" id="ARBA00023180"/>
    </source>
</evidence>
<gene>
    <name evidence="23" type="ORF">DCAR_027965</name>
</gene>
<evidence type="ECO:0000256" key="2">
    <source>
        <dbReference type="ARBA" id="ARBA00012513"/>
    </source>
</evidence>
<keyword evidence="14 20" id="KW-0472">Membrane</keyword>
<keyword evidence="15" id="KW-0675">Receptor</keyword>
<comment type="subcellular location">
    <subcellularLocation>
        <location evidence="1">Membrane</location>
        <topology evidence="1">Single-pass type I membrane protein</topology>
    </subcellularLocation>
</comment>
<keyword evidence="12 19" id="KW-0067">ATP-binding</keyword>
<keyword evidence="7 20" id="KW-0812">Transmembrane</keyword>
<sequence length="796" mass="88307">MAEAFDNRNSGFILTLVLFILAGFVEAQSGYLPQEEVNALGEIADQLGKKDWNLSVNSCNQNNSNFFKWNATNLPEGSKYNNSVLCNCSNPIGICHIQSMFLKGQDLDGILPPSIAKLPHIKQIDFTRNYLHGTIPREWATTKLESLAVTVNRLSGPIPEYLGNISTLTNVSLDNNMFTGSIPPELGRLVNLKSLHLDANYLNGHLPLELNNLINLQDIRLSNNNFTGNLPDFQMWKNLNKIDIQAGGFEGPLPSSFSLISNLTDLLISNLNGGASEFPQLERMVQLKNLVLRSCNISGEIPKYLSQLTKLQRIDLSFNKLEGELQTDLSGLESLRILYLTNNSLTGKIPEWIKSKGPKGEHNNCLGSPSCSKDLYAVHINCGGNQVTIGNRTFEADEDLSGQAKYYYLQGHWGYSSTGFFYKIDESLSLYTAKNNSILRMNDSELYTSARLSPLSLTYYGRCLANGNYTVTLHFAEIVFRDNSSYQSLGRRVFDIYVQDELRLKDYDIEHEAHGVDKAVKPKIKAVVMDKTLQVRFVYSGKGTTAVPVRGTYGPLISAISMESDNPPQDSSASHRKQKIIISVSVVVLGLFLLFTSLGIAWWQGYIGNRILKEEVLRGLDLQTGVFTFQQIKAATDNFAAANKIGEGGFGSVYKGVLLDGTIIAVKQLSSKSNQGSREFVNEIGMISGLGHPNLVRLHGCCTEHKQLLLVYEFMENNSLARALFDDNYICLLDWACNLKENGNLMELIDPRLGSEYNIEEAIRMIKVALLCTNTTPALRPTMSCVVSMLSGDISI</sequence>
<dbReference type="Pfam" id="PF13855">
    <property type="entry name" value="LRR_8"/>
    <property type="match status" value="1"/>
</dbReference>
<dbReference type="SUPFAM" id="SSF56112">
    <property type="entry name" value="Protein kinase-like (PK-like)"/>
    <property type="match status" value="1"/>
</dbReference>
<evidence type="ECO:0000259" key="22">
    <source>
        <dbReference type="PROSITE" id="PS50011"/>
    </source>
</evidence>
<protein>
    <recommendedName>
        <fullName evidence="2">non-specific serine/threonine protein kinase</fullName>
        <ecNumber evidence="2">2.7.11.1</ecNumber>
    </recommendedName>
</protein>
<dbReference type="Pfam" id="PF11721">
    <property type="entry name" value="Malectin"/>
    <property type="match status" value="1"/>
</dbReference>
<feature type="domain" description="Protein kinase" evidence="22">
    <location>
        <begin position="639"/>
        <end position="796"/>
    </location>
</feature>
<evidence type="ECO:0000256" key="14">
    <source>
        <dbReference type="ARBA" id="ARBA00023136"/>
    </source>
</evidence>
<keyword evidence="3" id="KW-0723">Serine/threonine-protein kinase</keyword>
<dbReference type="STRING" id="79200.A0A175YMD3"/>
<dbReference type="InterPro" id="IPR051824">
    <property type="entry name" value="LRR_Rcpt-Like_S/T_Kinase"/>
</dbReference>
<dbReference type="Gene3D" id="3.30.200.20">
    <property type="entry name" value="Phosphorylase Kinase, domain 1"/>
    <property type="match status" value="1"/>
</dbReference>
<comment type="caution">
    <text evidence="23">The sequence shown here is derived from an EMBL/GenBank/DDBJ whole genome shotgun (WGS) entry which is preliminary data.</text>
</comment>
<dbReference type="FunFam" id="2.60.120.430:FF:000004">
    <property type="entry name" value="Putative leucine-rich repeat receptor-like serine/threonine-protein kinase"/>
    <property type="match status" value="1"/>
</dbReference>
<dbReference type="EC" id="2.7.11.1" evidence="2"/>
<evidence type="ECO:0000256" key="12">
    <source>
        <dbReference type="ARBA" id="ARBA00022840"/>
    </source>
</evidence>
<dbReference type="GO" id="GO:0016020">
    <property type="term" value="C:membrane"/>
    <property type="evidence" value="ECO:0007669"/>
    <property type="project" value="UniProtKB-SubCell"/>
</dbReference>
<dbReference type="GO" id="GO:0004674">
    <property type="term" value="F:protein serine/threonine kinase activity"/>
    <property type="evidence" value="ECO:0007669"/>
    <property type="project" value="UniProtKB-KW"/>
</dbReference>
<evidence type="ECO:0000256" key="15">
    <source>
        <dbReference type="ARBA" id="ARBA00023170"/>
    </source>
</evidence>
<dbReference type="PROSITE" id="PS50011">
    <property type="entry name" value="PROTEIN_KINASE_DOM"/>
    <property type="match status" value="1"/>
</dbReference>
<reference evidence="23" key="1">
    <citation type="journal article" date="2016" name="Nat. Genet.">
        <title>A high-quality carrot genome assembly provides new insights into carotenoid accumulation and asterid genome evolution.</title>
        <authorList>
            <person name="Iorizzo M."/>
            <person name="Ellison S."/>
            <person name="Senalik D."/>
            <person name="Zeng P."/>
            <person name="Satapoomin P."/>
            <person name="Huang J."/>
            <person name="Bowman M."/>
            <person name="Iovene M."/>
            <person name="Sanseverino W."/>
            <person name="Cavagnaro P."/>
            <person name="Yildiz M."/>
            <person name="Macko-Podgorni A."/>
            <person name="Moranska E."/>
            <person name="Grzebelus E."/>
            <person name="Grzebelus D."/>
            <person name="Ashrafi H."/>
            <person name="Zheng Z."/>
            <person name="Cheng S."/>
            <person name="Spooner D."/>
            <person name="Van Deynze A."/>
            <person name="Simon P."/>
        </authorList>
    </citation>
    <scope>NUCLEOTIDE SEQUENCE [LARGE SCALE GENOMIC DNA]</scope>
    <source>
        <tissue evidence="23">Leaf</tissue>
    </source>
</reference>
<evidence type="ECO:0000256" key="19">
    <source>
        <dbReference type="PROSITE-ProRule" id="PRU10141"/>
    </source>
</evidence>
<keyword evidence="9" id="KW-0677">Repeat</keyword>
<dbReference type="GO" id="GO:0005524">
    <property type="term" value="F:ATP binding"/>
    <property type="evidence" value="ECO:0007669"/>
    <property type="project" value="UniProtKB-UniRule"/>
</dbReference>
<dbReference type="FunFam" id="3.30.200.20:FF:000217">
    <property type="entry name" value="probable LRR receptor-like serine/threonine-protein kinase At1g53430"/>
    <property type="match status" value="1"/>
</dbReference>
<dbReference type="InterPro" id="IPR011009">
    <property type="entry name" value="Kinase-like_dom_sf"/>
</dbReference>
<dbReference type="Pfam" id="PF00560">
    <property type="entry name" value="LRR_1"/>
    <property type="match status" value="2"/>
</dbReference>
<dbReference type="Gene3D" id="3.80.10.10">
    <property type="entry name" value="Ribonuclease Inhibitor"/>
    <property type="match status" value="3"/>
</dbReference>
<evidence type="ECO:0000256" key="9">
    <source>
        <dbReference type="ARBA" id="ARBA00022737"/>
    </source>
</evidence>
<dbReference type="InterPro" id="IPR001611">
    <property type="entry name" value="Leu-rich_rpt"/>
</dbReference>
<comment type="catalytic activity">
    <reaction evidence="18">
        <text>L-seryl-[protein] + ATP = O-phospho-L-seryl-[protein] + ADP + H(+)</text>
        <dbReference type="Rhea" id="RHEA:17989"/>
        <dbReference type="Rhea" id="RHEA-COMP:9863"/>
        <dbReference type="Rhea" id="RHEA-COMP:11604"/>
        <dbReference type="ChEBI" id="CHEBI:15378"/>
        <dbReference type="ChEBI" id="CHEBI:29999"/>
        <dbReference type="ChEBI" id="CHEBI:30616"/>
        <dbReference type="ChEBI" id="CHEBI:83421"/>
        <dbReference type="ChEBI" id="CHEBI:456216"/>
        <dbReference type="EC" id="2.7.11.1"/>
    </reaction>
</comment>